<dbReference type="InterPro" id="IPR022145">
    <property type="entry name" value="INTS1_RPB2-bd"/>
</dbReference>
<evidence type="ECO:0000259" key="3">
    <source>
        <dbReference type="Pfam" id="PF22927"/>
    </source>
</evidence>
<dbReference type="InterPro" id="IPR038902">
    <property type="entry name" value="INTS1"/>
</dbReference>
<evidence type="ECO:0000256" key="1">
    <source>
        <dbReference type="SAM" id="MobiDB-lite"/>
    </source>
</evidence>
<feature type="region of interest" description="Disordered" evidence="1">
    <location>
        <begin position="1"/>
        <end position="46"/>
    </location>
</feature>
<evidence type="ECO:0000313" key="7">
    <source>
        <dbReference type="Proteomes" id="UP001107558"/>
    </source>
</evidence>
<dbReference type="PANTHER" id="PTHR21224:SF1">
    <property type="entry name" value="INTEGRATOR COMPLEX SUBUNIT 1"/>
    <property type="match status" value="1"/>
</dbReference>
<dbReference type="InterPro" id="IPR053964">
    <property type="entry name" value="INT1_R3"/>
</dbReference>
<dbReference type="GO" id="GO:0032039">
    <property type="term" value="C:integrator complex"/>
    <property type="evidence" value="ECO:0007669"/>
    <property type="project" value="InterPro"/>
</dbReference>
<evidence type="ECO:0008006" key="8">
    <source>
        <dbReference type="Google" id="ProtNLM"/>
    </source>
</evidence>
<dbReference type="Proteomes" id="UP001107558">
    <property type="component" value="Chromosome 1"/>
</dbReference>
<name>A0A9J6CJ90_POLVA</name>
<organism evidence="6 7">
    <name type="scientific">Polypedilum vanderplanki</name>
    <name type="common">Sleeping chironomid midge</name>
    <dbReference type="NCBI Taxonomy" id="319348"/>
    <lineage>
        <taxon>Eukaryota</taxon>
        <taxon>Metazoa</taxon>
        <taxon>Ecdysozoa</taxon>
        <taxon>Arthropoda</taxon>
        <taxon>Hexapoda</taxon>
        <taxon>Insecta</taxon>
        <taxon>Pterygota</taxon>
        <taxon>Neoptera</taxon>
        <taxon>Endopterygota</taxon>
        <taxon>Diptera</taxon>
        <taxon>Nematocera</taxon>
        <taxon>Chironomoidea</taxon>
        <taxon>Chironomidae</taxon>
        <taxon>Chironominae</taxon>
        <taxon>Polypedilum</taxon>
        <taxon>Polypedilum</taxon>
    </lineage>
</organism>
<feature type="domain" description="Integrator complex subunit 1 INTS2-binding" evidence="5">
    <location>
        <begin position="899"/>
        <end position="1213"/>
    </location>
</feature>
<sequence length="1913" mass="217627">MERPKKSKIQHSADSLFILGKNQDRKRETATAPSASTSKKAKIGLVPPHSSVSTSISSSSVANDNWDDSASFECENFDLISSVLQATDQQDSDKIVSLVCSAIKSLSSPKTKNDSVLISSLLYLAKIRPHIFGNEKISAAMSSLLKTDSQHAVRHTNKNNAAVFAMAANLLSRGNFDKKKWQESFIKMYIDDAVNERLWVDLEECSFFTDNITAAFGTKVPPQKSSVSEGGATASQKDTLNALTEEESSDSLMSESSRNTEELQLNSRFFHIQDTVEKLVMDAIKDQFNRRQSSDFSTKNLLKFAATACGLPEVRSLVITRLELWLHNAKLVKPAHDLLEYICYNISANQPKDQEVLSQLLKMRLKTKPLINSYMNCLKDLINLQPNMLHMMMKSVVQQELLILYNARNPNNMGILATIFQAKPEAAATNLAEIYQEFLLLRDDCLKTLRVFLRELVKTLRYDINLVVFCKALMNNRQEFISQVETSEFRERCCFAIADLVCLCRFLSVSPHIRDAHNAITKSSHDQKSSLVYNFYAQMSEIQYESLTWIFQEVPKIYKLNSQDYSSLMNKILFLDPPESYAKFDSWPPEPERMLLLNLVSEVPLLQDSIWRIILIGVSKDISFSICDTVMIIDQIVRRACLLKYTEFPPLEVTKLEIIDFLFSMAEYHHPENIQLPSGYEPPKLAISQIYWKVWIILLILSAHNTGTIGAFCYANYPMLKMLMEMCITNQFTMTKPPEEEVQLANIEKSQIIQFEGYLAAATSKVVITESNSLLISQVMLMDPMGNARRPPKNVLEELHALNASHRLGHLLCRSRKPDLLLDIIQRQGSSQSIPWLSDLVQSNDGGDFNHLPVQCLCEFLLSNSNNISSENSRDVDLIAFLQNMLHSNDLNDYHSSYEVLEYFLRRLSSTSKYSRQSAIRAFKLLLKNMDPEQDKDVEESESDWLLKYLPAIPSFPYFAGRIIVQLRSACQVENSPELIMIYIQFISTNTLNDPVIEMMDHVACWSLLIVERSAVFASILPANADDPKFQTLNFLFIMFNNFIIKMKEAMTEITLPGDSDLLVVHFADGSQCYMHLNFIHALVILLCQSAEVDGAMALLDYFFPAESPTFPQAFSAETGDKVNILPDWLKLKMIRSSIDRMVDVALQDLTPEQVILFVQSFGTPIKSMSKLLALLDQAIVERVDLVNAVAFNRTYLSQFIEVQQMRGAKNGHIALKYLRSIDDKAQQTKDKKTPEKIDMLQCYDTAKNKPSTSSYHRSMSGKFSSNFHVSNLLGNIVDKNDDELKRMEIPIERRSVRTLKMNESGRNIHHNLSELIYSTHSFDIEIFAHYQLNFKNLMQIKLSQLINSMCIMLKEDKEKLTVTKTGIILDWFVQFDSELIRTNQDVQISLLFGKNIHIYRPYLLSLLIHHANWSTIAMAIDKLLNQNNSGIYDSSSTLDFLDAIIRNPKLWQGRDKAVPKHEQIEYVLLLDDSKVKAFINYILREEESNQALNIESKINDRVTLLLSCVMANELSLKMIRIHLNSSLVSQKIKNKFLKRLYMSIPHLFLDSKDDVVVNNVITEVNDYALKESSESVSDKWIHTIITILASLSNQRDFQALSSDTELALRKFAATHPTLLLRELSLIASLLTGRGYMDLYILRQEHHLTFFNQVLGVMELLQPMIFEDVYMNGLHKALNSFFVLLQNHGKDLMGLTYRVMDFVKTYTATNPLGAHVLISSNSELFAELYARNKNINSLQQIMTSSQFLAKGISIPALTTKQETNQINLTAKLGNMSRMSYEELLTTLQEIDYQTHKRPAQLVDIFGKLTELIFNDSSDIRNLAHAMLLKMLKHNPGNSIINSTCFNSYLQCLYSDDVNIAESVLDNLTEITISLQEHALEILSVVFNLGITSKMNTLAPLKKCINAIKLQNGC</sequence>
<dbReference type="InterPro" id="IPR053966">
    <property type="entry name" value="INTS1_INTS2-bd"/>
</dbReference>
<dbReference type="Pfam" id="PF22928">
    <property type="entry name" value="INTS1_R4"/>
    <property type="match status" value="1"/>
</dbReference>
<dbReference type="OrthoDB" id="19938at2759"/>
<accession>A0A9J6CJ90</accession>
<dbReference type="GO" id="GO:0034474">
    <property type="term" value="P:U2 snRNA 3'-end processing"/>
    <property type="evidence" value="ECO:0007669"/>
    <property type="project" value="InterPro"/>
</dbReference>
<evidence type="ECO:0000259" key="2">
    <source>
        <dbReference type="Pfam" id="PF12432"/>
    </source>
</evidence>
<dbReference type="EMBL" id="JADBJN010000001">
    <property type="protein sequence ID" value="KAG5681638.1"/>
    <property type="molecule type" value="Genomic_DNA"/>
</dbReference>
<keyword evidence="7" id="KW-1185">Reference proteome</keyword>
<protein>
    <recommendedName>
        <fullName evidence="8">Integrator complex subunit 1</fullName>
    </recommendedName>
</protein>
<proteinExistence type="predicted"/>
<evidence type="ECO:0000259" key="5">
    <source>
        <dbReference type="Pfam" id="PF22929"/>
    </source>
</evidence>
<feature type="domain" description="Integrator complex subunit 1 R3" evidence="3">
    <location>
        <begin position="1579"/>
        <end position="1733"/>
    </location>
</feature>
<dbReference type="PANTHER" id="PTHR21224">
    <property type="entry name" value="INTEGRATOR COMPLEX SUBUNIT 1"/>
    <property type="match status" value="1"/>
</dbReference>
<dbReference type="Pfam" id="PF22927">
    <property type="entry name" value="INT1_R3"/>
    <property type="match status" value="1"/>
</dbReference>
<evidence type="ECO:0000313" key="6">
    <source>
        <dbReference type="EMBL" id="KAG5681638.1"/>
    </source>
</evidence>
<dbReference type="Pfam" id="PF12432">
    <property type="entry name" value="INTS1_RP2B-bd"/>
    <property type="match status" value="1"/>
</dbReference>
<reference evidence="6" key="1">
    <citation type="submission" date="2021-03" db="EMBL/GenBank/DDBJ databases">
        <title>Chromosome level genome of the anhydrobiotic midge Polypedilum vanderplanki.</title>
        <authorList>
            <person name="Yoshida Y."/>
            <person name="Kikawada T."/>
            <person name="Gusev O."/>
        </authorList>
    </citation>
    <scope>NUCLEOTIDE SEQUENCE</scope>
    <source>
        <strain evidence="6">NIAS01</strain>
        <tissue evidence="6">Whole body or cell culture</tissue>
    </source>
</reference>
<gene>
    <name evidence="6" type="ORF">PVAND_011053</name>
</gene>
<dbReference type="Pfam" id="PF22929">
    <property type="entry name" value="INTS1_INTS2-bd"/>
    <property type="match status" value="1"/>
</dbReference>
<dbReference type="InterPro" id="IPR053965">
    <property type="entry name" value="INTS1_R4"/>
</dbReference>
<feature type="compositionally biased region" description="Polar residues" evidence="1">
    <location>
        <begin position="223"/>
        <end position="242"/>
    </location>
</feature>
<feature type="domain" description="Integrator complex subunit 1 RPB2-binding" evidence="2">
    <location>
        <begin position="275"/>
        <end position="432"/>
    </location>
</feature>
<comment type="caution">
    <text evidence="6">The sequence shown here is derived from an EMBL/GenBank/DDBJ whole genome shotgun (WGS) entry which is preliminary data.</text>
</comment>
<feature type="region of interest" description="Disordered" evidence="1">
    <location>
        <begin position="219"/>
        <end position="257"/>
    </location>
</feature>
<evidence type="ECO:0000259" key="4">
    <source>
        <dbReference type="Pfam" id="PF22928"/>
    </source>
</evidence>
<feature type="domain" description="Integrator complex subunit 1 R4" evidence="4">
    <location>
        <begin position="1779"/>
        <end position="1871"/>
    </location>
</feature>